<evidence type="ECO:0000259" key="1">
    <source>
        <dbReference type="Pfam" id="PF07727"/>
    </source>
</evidence>
<proteinExistence type="predicted"/>
<dbReference type="EMBL" id="BQNB010020961">
    <property type="protein sequence ID" value="GJU01408.1"/>
    <property type="molecule type" value="Genomic_DNA"/>
</dbReference>
<dbReference type="Proteomes" id="UP001151760">
    <property type="component" value="Unassembled WGS sequence"/>
</dbReference>
<reference evidence="2" key="2">
    <citation type="submission" date="2022-01" db="EMBL/GenBank/DDBJ databases">
        <authorList>
            <person name="Yamashiro T."/>
            <person name="Shiraishi A."/>
            <person name="Satake H."/>
            <person name="Nakayama K."/>
        </authorList>
    </citation>
    <scope>NUCLEOTIDE SEQUENCE</scope>
</reference>
<dbReference type="Pfam" id="PF07727">
    <property type="entry name" value="RVT_2"/>
    <property type="match status" value="2"/>
</dbReference>
<evidence type="ECO:0000313" key="3">
    <source>
        <dbReference type="Proteomes" id="UP001151760"/>
    </source>
</evidence>
<evidence type="ECO:0000313" key="2">
    <source>
        <dbReference type="EMBL" id="GJU01408.1"/>
    </source>
</evidence>
<keyword evidence="3" id="KW-1185">Reference proteome</keyword>
<feature type="domain" description="Reverse transcriptase Ty1/copia-type" evidence="1">
    <location>
        <begin position="131"/>
        <end position="221"/>
    </location>
</feature>
<organism evidence="2 3">
    <name type="scientific">Tanacetum coccineum</name>
    <dbReference type="NCBI Taxonomy" id="301880"/>
    <lineage>
        <taxon>Eukaryota</taxon>
        <taxon>Viridiplantae</taxon>
        <taxon>Streptophyta</taxon>
        <taxon>Embryophyta</taxon>
        <taxon>Tracheophyta</taxon>
        <taxon>Spermatophyta</taxon>
        <taxon>Magnoliopsida</taxon>
        <taxon>eudicotyledons</taxon>
        <taxon>Gunneridae</taxon>
        <taxon>Pentapetalae</taxon>
        <taxon>asterids</taxon>
        <taxon>campanulids</taxon>
        <taxon>Asterales</taxon>
        <taxon>Asteraceae</taxon>
        <taxon>Asteroideae</taxon>
        <taxon>Anthemideae</taxon>
        <taxon>Anthemidinae</taxon>
        <taxon>Tanacetum</taxon>
    </lineage>
</organism>
<name>A0ABQ5IQ59_9ASTR</name>
<sequence>MNEVVDEFVQEDVVDFDGNMFYNALQTPEFEVAESSSTYQDPSNMHQFHQQHRSTDRWTKNHPLEQVIGDPSKPVMTRKRLQTDAEVCMYALTVSTIKPKNIKEAMLDHIWIESMQDELNQFKHLDVWELVECPSRLVAKGYRQEEGIDFEESFAPVARLEAVRIFVAYAAHKNFPIFQMDVKTTFLNEPLEEEVFVCQPDGFIDPEFPNHVYRLKKALYGTVDPTLFTRRHGDDILLVQIYVADIIFGSTKNVFAKKFEKLMKDNFEMSMIVEMKFFRGLQVHQSPQGNFISQSQYTMDILKKHEMEKCDTVSTPMATTKLDADLQGLWYSKDSGFELIAYVDADHVGCNDDCKSTSGGIQFLGDNHLDENATAGLWISFQQDSNIL</sequence>
<reference evidence="2" key="1">
    <citation type="journal article" date="2022" name="Int. J. Mol. Sci.">
        <title>Draft Genome of Tanacetum Coccineum: Genomic Comparison of Closely Related Tanacetum-Family Plants.</title>
        <authorList>
            <person name="Yamashiro T."/>
            <person name="Shiraishi A."/>
            <person name="Nakayama K."/>
            <person name="Satake H."/>
        </authorList>
    </citation>
    <scope>NUCLEOTIDE SEQUENCE</scope>
</reference>
<accession>A0ABQ5IQ59</accession>
<protein>
    <submittedName>
        <fullName evidence="2">Retrovirus-related pol polyprotein from transposon TNT 1-94</fullName>
    </submittedName>
</protein>
<gene>
    <name evidence="2" type="ORF">Tco_1111746</name>
</gene>
<comment type="caution">
    <text evidence="2">The sequence shown here is derived from an EMBL/GenBank/DDBJ whole genome shotgun (WGS) entry which is preliminary data.</text>
</comment>
<dbReference type="InterPro" id="IPR013103">
    <property type="entry name" value="RVT_2"/>
</dbReference>
<feature type="domain" description="Reverse transcriptase Ty1/copia-type" evidence="1">
    <location>
        <begin position="226"/>
        <end position="318"/>
    </location>
</feature>